<evidence type="ECO:0000259" key="3">
    <source>
        <dbReference type="Pfam" id="PF05036"/>
    </source>
</evidence>
<dbReference type="SUPFAM" id="SSF110997">
    <property type="entry name" value="Sporulation related repeat"/>
    <property type="match status" value="1"/>
</dbReference>
<dbReference type="PANTHER" id="PTHR34183">
    <property type="entry name" value="ENDOLYTIC PEPTIDOGLYCAN TRANSGLYCOSYLASE RLPA"/>
    <property type="match status" value="1"/>
</dbReference>
<dbReference type="InterPro" id="IPR007730">
    <property type="entry name" value="SPOR-like_dom"/>
</dbReference>
<protein>
    <submittedName>
        <fullName evidence="4">SPOR domain-containing protein</fullName>
    </submittedName>
</protein>
<dbReference type="PROSITE" id="PS51257">
    <property type="entry name" value="PROKAR_LIPOPROTEIN"/>
    <property type="match status" value="1"/>
</dbReference>
<evidence type="ECO:0000313" key="4">
    <source>
        <dbReference type="EMBL" id="MEJ5094935.1"/>
    </source>
</evidence>
<evidence type="ECO:0000256" key="1">
    <source>
        <dbReference type="SAM" id="MobiDB-lite"/>
    </source>
</evidence>
<dbReference type="Pfam" id="PF05036">
    <property type="entry name" value="SPOR"/>
    <property type="match status" value="1"/>
</dbReference>
<gene>
    <name evidence="4" type="ORF">WH159_10345</name>
</gene>
<dbReference type="EMBL" id="JBBGZA010000001">
    <property type="protein sequence ID" value="MEJ5094935.1"/>
    <property type="molecule type" value="Genomic_DNA"/>
</dbReference>
<dbReference type="Proteomes" id="UP001380365">
    <property type="component" value="Unassembled WGS sequence"/>
</dbReference>
<dbReference type="Gene3D" id="2.40.40.10">
    <property type="entry name" value="RlpA-like domain"/>
    <property type="match status" value="1"/>
</dbReference>
<feature type="chain" id="PRO_5045923190" evidence="2">
    <location>
        <begin position="21"/>
        <end position="291"/>
    </location>
</feature>
<accession>A0ABU8Q5V0</accession>
<organism evidence="4 5">
    <name type="scientific">Sphingomonas molluscorum</name>
    <dbReference type="NCBI Taxonomy" id="418184"/>
    <lineage>
        <taxon>Bacteria</taxon>
        <taxon>Pseudomonadati</taxon>
        <taxon>Pseudomonadota</taxon>
        <taxon>Alphaproteobacteria</taxon>
        <taxon>Sphingomonadales</taxon>
        <taxon>Sphingomonadaceae</taxon>
        <taxon>Sphingomonas</taxon>
    </lineage>
</organism>
<evidence type="ECO:0000313" key="5">
    <source>
        <dbReference type="Proteomes" id="UP001380365"/>
    </source>
</evidence>
<dbReference type="PANTHER" id="PTHR34183:SF1">
    <property type="entry name" value="ENDOLYTIC PEPTIDOGLYCAN TRANSGLYCOSYLASE RLPA"/>
    <property type="match status" value="1"/>
</dbReference>
<keyword evidence="2" id="KW-0732">Signal</keyword>
<dbReference type="Gene3D" id="3.30.70.1070">
    <property type="entry name" value="Sporulation related repeat"/>
    <property type="match status" value="1"/>
</dbReference>
<evidence type="ECO:0000256" key="2">
    <source>
        <dbReference type="SAM" id="SignalP"/>
    </source>
</evidence>
<name>A0ABU8Q5V0_9SPHN</name>
<keyword evidence="5" id="KW-1185">Reference proteome</keyword>
<proteinExistence type="predicted"/>
<feature type="domain" description="SPOR" evidence="3">
    <location>
        <begin position="223"/>
        <end position="287"/>
    </location>
</feature>
<feature type="compositionally biased region" description="Pro residues" evidence="1">
    <location>
        <begin position="206"/>
        <end position="216"/>
    </location>
</feature>
<reference evidence="4 5" key="1">
    <citation type="submission" date="2023-12" db="EMBL/GenBank/DDBJ databases">
        <title>Gut-associated functions are favored during microbiome assembly across C. elegans life.</title>
        <authorList>
            <person name="Zimmermann J."/>
        </authorList>
    </citation>
    <scope>NUCLEOTIDE SEQUENCE [LARGE SCALE GENOMIC DNA]</scope>
    <source>
        <strain evidence="4 5">JUb134</strain>
    </source>
</reference>
<feature type="region of interest" description="Disordered" evidence="1">
    <location>
        <begin position="174"/>
        <end position="216"/>
    </location>
</feature>
<sequence length="291" mass="28979">MKSHASALGVLLLTGCAASGLPPAPQQPPSVPTLPAAPPTSEARYDAVGWANTAAAPDADGAVFVVHPTLAAGSFVELTLLDGGRTTVMQVGRNAPVAPGYVLALSPVAAQALGVGSAPVAVRVREVVPPAHERAAAEGGSLTRMDAPQVLLAALRKRLPPVPAAGSTPAIGAVAQAPASPQPPSPPGPKPIETVELPPSQVSPLPAAPVAPPPTPASSVPATGAWAVQVAALSNAARAEALARELGGFTRRTGALVRVRMGPYPTTAAAERGRAQAAARGYGDAKVIRND</sequence>
<dbReference type="InterPro" id="IPR036680">
    <property type="entry name" value="SPOR-like_sf"/>
</dbReference>
<dbReference type="RefSeq" id="WP_132883876.1">
    <property type="nucleotide sequence ID" value="NZ_JBBGZA010000001.1"/>
</dbReference>
<feature type="compositionally biased region" description="Pro residues" evidence="1">
    <location>
        <begin position="180"/>
        <end position="190"/>
    </location>
</feature>
<comment type="caution">
    <text evidence="4">The sequence shown here is derived from an EMBL/GenBank/DDBJ whole genome shotgun (WGS) entry which is preliminary data.</text>
</comment>
<dbReference type="InterPro" id="IPR036908">
    <property type="entry name" value="RlpA-like_sf"/>
</dbReference>
<feature type="signal peptide" evidence="2">
    <location>
        <begin position="1"/>
        <end position="20"/>
    </location>
</feature>